<evidence type="ECO:0000259" key="5">
    <source>
        <dbReference type="Pfam" id="PF00174"/>
    </source>
</evidence>
<dbReference type="InterPro" id="IPR008335">
    <property type="entry name" value="Mopterin_OxRdtase_euk"/>
</dbReference>
<dbReference type="Pfam" id="PF03404">
    <property type="entry name" value="Mo-co_dimer"/>
    <property type="match status" value="1"/>
</dbReference>
<dbReference type="GO" id="GO:0043546">
    <property type="term" value="F:molybdopterin cofactor binding"/>
    <property type="evidence" value="ECO:0007669"/>
    <property type="project" value="TreeGrafter"/>
</dbReference>
<dbReference type="PANTHER" id="PTHR19372">
    <property type="entry name" value="SULFITE REDUCTASE"/>
    <property type="match status" value="1"/>
</dbReference>
<dbReference type="GO" id="GO:0008482">
    <property type="term" value="F:sulfite oxidase activity"/>
    <property type="evidence" value="ECO:0007669"/>
    <property type="project" value="TreeGrafter"/>
</dbReference>
<dbReference type="InterPro" id="IPR036374">
    <property type="entry name" value="OxRdtase_Mopterin-bd_sf"/>
</dbReference>
<evidence type="ECO:0000313" key="8">
    <source>
        <dbReference type="Proteomes" id="UP000324233"/>
    </source>
</evidence>
<feature type="domain" description="Oxidoreductase molybdopterin-binding" evidence="5">
    <location>
        <begin position="84"/>
        <end position="252"/>
    </location>
</feature>
<accession>A0A5B9W5J1</accession>
<keyword evidence="2" id="KW-0500">Molybdenum</keyword>
<feature type="domain" description="Moybdenum cofactor oxidoreductase dimerisation" evidence="6">
    <location>
        <begin position="280"/>
        <end position="394"/>
    </location>
</feature>
<evidence type="ECO:0000256" key="3">
    <source>
        <dbReference type="ARBA" id="ARBA00022723"/>
    </source>
</evidence>
<organism evidence="7 8">
    <name type="scientific">Aquisphaera giovannonii</name>
    <dbReference type="NCBI Taxonomy" id="406548"/>
    <lineage>
        <taxon>Bacteria</taxon>
        <taxon>Pseudomonadati</taxon>
        <taxon>Planctomycetota</taxon>
        <taxon>Planctomycetia</taxon>
        <taxon>Isosphaerales</taxon>
        <taxon>Isosphaeraceae</taxon>
        <taxon>Aquisphaera</taxon>
    </lineage>
</organism>
<dbReference type="KEGG" id="agv:OJF2_40160"/>
<dbReference type="SUPFAM" id="SSF81296">
    <property type="entry name" value="E set domains"/>
    <property type="match status" value="1"/>
</dbReference>
<dbReference type="PROSITE" id="PS51257">
    <property type="entry name" value="PROKAR_LIPOPROTEIN"/>
    <property type="match status" value="1"/>
</dbReference>
<comment type="cofactor">
    <cofactor evidence="1">
        <name>Mo-molybdopterin</name>
        <dbReference type="ChEBI" id="CHEBI:71302"/>
    </cofactor>
</comment>
<evidence type="ECO:0000313" key="7">
    <source>
        <dbReference type="EMBL" id="QEH35464.1"/>
    </source>
</evidence>
<protein>
    <submittedName>
        <fullName evidence="7">TMAO/DMSO reductase</fullName>
    </submittedName>
</protein>
<reference evidence="7 8" key="1">
    <citation type="submission" date="2019-08" db="EMBL/GenBank/DDBJ databases">
        <title>Deep-cultivation of Planctomycetes and their phenomic and genomic characterization uncovers novel biology.</title>
        <authorList>
            <person name="Wiegand S."/>
            <person name="Jogler M."/>
            <person name="Boedeker C."/>
            <person name="Pinto D."/>
            <person name="Vollmers J."/>
            <person name="Rivas-Marin E."/>
            <person name="Kohn T."/>
            <person name="Peeters S.H."/>
            <person name="Heuer A."/>
            <person name="Rast P."/>
            <person name="Oberbeckmann S."/>
            <person name="Bunk B."/>
            <person name="Jeske O."/>
            <person name="Meyerdierks A."/>
            <person name="Storesund J.E."/>
            <person name="Kallscheuer N."/>
            <person name="Luecker S."/>
            <person name="Lage O.M."/>
            <person name="Pohl T."/>
            <person name="Merkel B.J."/>
            <person name="Hornburger P."/>
            <person name="Mueller R.-W."/>
            <person name="Bruemmer F."/>
            <person name="Labrenz M."/>
            <person name="Spormann A.M."/>
            <person name="Op den Camp H."/>
            <person name="Overmann J."/>
            <person name="Amann R."/>
            <person name="Jetten M.S.M."/>
            <person name="Mascher T."/>
            <person name="Medema M.H."/>
            <person name="Devos D.P."/>
            <person name="Kaster A.-K."/>
            <person name="Ovreas L."/>
            <person name="Rohde M."/>
            <person name="Galperin M.Y."/>
            <person name="Jogler C."/>
        </authorList>
    </citation>
    <scope>NUCLEOTIDE SEQUENCE [LARGE SCALE GENOMIC DNA]</scope>
    <source>
        <strain evidence="7 8">OJF2</strain>
    </source>
</reference>
<dbReference type="AlphaFoldDB" id="A0A5B9W5J1"/>
<evidence type="ECO:0000256" key="2">
    <source>
        <dbReference type="ARBA" id="ARBA00022505"/>
    </source>
</evidence>
<dbReference type="InterPro" id="IPR005066">
    <property type="entry name" value="MoCF_OxRdtse_dimer"/>
</dbReference>
<dbReference type="GO" id="GO:0006790">
    <property type="term" value="P:sulfur compound metabolic process"/>
    <property type="evidence" value="ECO:0007669"/>
    <property type="project" value="TreeGrafter"/>
</dbReference>
<evidence type="ECO:0000256" key="1">
    <source>
        <dbReference type="ARBA" id="ARBA00001924"/>
    </source>
</evidence>
<evidence type="ECO:0000259" key="6">
    <source>
        <dbReference type="Pfam" id="PF03404"/>
    </source>
</evidence>
<dbReference type="InterPro" id="IPR014756">
    <property type="entry name" value="Ig_E-set"/>
</dbReference>
<keyword evidence="4" id="KW-0560">Oxidoreductase</keyword>
<dbReference type="Gene3D" id="3.90.420.10">
    <property type="entry name" value="Oxidoreductase, molybdopterin-binding domain"/>
    <property type="match status" value="1"/>
</dbReference>
<dbReference type="PRINTS" id="PR00407">
    <property type="entry name" value="EUMOPTERIN"/>
</dbReference>
<evidence type="ECO:0000256" key="4">
    <source>
        <dbReference type="ARBA" id="ARBA00023002"/>
    </source>
</evidence>
<dbReference type="Proteomes" id="UP000324233">
    <property type="component" value="Chromosome"/>
</dbReference>
<dbReference type="EMBL" id="CP042997">
    <property type="protein sequence ID" value="QEH35464.1"/>
    <property type="molecule type" value="Genomic_DNA"/>
</dbReference>
<gene>
    <name evidence="7" type="ORF">OJF2_40160</name>
</gene>
<dbReference type="SUPFAM" id="SSF56524">
    <property type="entry name" value="Oxidoreductase molybdopterin-binding domain"/>
    <property type="match status" value="1"/>
</dbReference>
<dbReference type="PANTHER" id="PTHR19372:SF7">
    <property type="entry name" value="SULFITE OXIDASE, MITOCHONDRIAL"/>
    <property type="match status" value="1"/>
</dbReference>
<dbReference type="Pfam" id="PF00174">
    <property type="entry name" value="Oxidored_molyb"/>
    <property type="match status" value="1"/>
</dbReference>
<proteinExistence type="predicted"/>
<dbReference type="GO" id="GO:0030151">
    <property type="term" value="F:molybdenum ion binding"/>
    <property type="evidence" value="ECO:0007669"/>
    <property type="project" value="InterPro"/>
</dbReference>
<dbReference type="InterPro" id="IPR000572">
    <property type="entry name" value="OxRdtase_Mopterin-bd_dom"/>
</dbReference>
<keyword evidence="8" id="KW-1185">Reference proteome</keyword>
<dbReference type="GO" id="GO:0020037">
    <property type="term" value="F:heme binding"/>
    <property type="evidence" value="ECO:0007669"/>
    <property type="project" value="TreeGrafter"/>
</dbReference>
<sequence>MGMTRREWMLGMGVSLASTGCSGGRPGLPVPDGEGDTVGRFPGKVAMRIVNDRPPCLETPWRYFQDDLTPNEAFYVRWHLQAFPMAVDLRAWRLRVGGAVDRPLELSMDDLRRLGEDEVVAVNQCSGNSRGLFGPRVPGAQWRHGAMGNARWAGVGLARLLRMAGVGRDAVEVTFDGLDEGPLASVPDFVKSLAIDHALRPEVTVAYSMNGRPLPALNGFPARLVVPGWYATYWVKCLHRITVLPRRFDGYWMAKAYHIPATPNGVEDPLATSTGPTVPISRMNVRSLVTSPESGATLAAGRPVEVAGIAFDGGSGIRAVEVSTDGGSTWVESTLGDDLGRYSFRRWRHRWTPTSPGEHRLRCRATAGDGQVQPDVAGWNRGGYMRNVVEELTVHVT</sequence>
<keyword evidence="3" id="KW-0479">Metal-binding</keyword>
<dbReference type="Gene3D" id="2.60.40.650">
    <property type="match status" value="1"/>
</dbReference>
<name>A0A5B9W5J1_9BACT</name>